<dbReference type="Gene3D" id="3.30.590.20">
    <property type="match status" value="1"/>
</dbReference>
<dbReference type="PANTHER" id="PTHR36510:SF3">
    <property type="entry name" value="CONSERVED PROTEIN"/>
    <property type="match status" value="1"/>
</dbReference>
<reference evidence="2" key="2">
    <citation type="journal article" date="2021" name="PeerJ">
        <title>Extensive microbial diversity within the chicken gut microbiome revealed by metagenomics and culture.</title>
        <authorList>
            <person name="Gilroy R."/>
            <person name="Ravi A."/>
            <person name="Getino M."/>
            <person name="Pursley I."/>
            <person name="Horton D.L."/>
            <person name="Alikhan N.F."/>
            <person name="Baker D."/>
            <person name="Gharbi K."/>
            <person name="Hall N."/>
            <person name="Watson M."/>
            <person name="Adriaenssens E.M."/>
            <person name="Foster-Nyarko E."/>
            <person name="Jarju S."/>
            <person name="Secka A."/>
            <person name="Antonio M."/>
            <person name="Oren A."/>
            <person name="Chaudhuri R.R."/>
            <person name="La Ragione R."/>
            <person name="Hildebrand F."/>
            <person name="Pallen M.J."/>
        </authorList>
    </citation>
    <scope>NUCLEOTIDE SEQUENCE</scope>
    <source>
        <strain evidence="2">ChiGjej1B1-24693</strain>
    </source>
</reference>
<protein>
    <submittedName>
        <fullName evidence="2">Glutamate--cysteine ligase</fullName>
    </submittedName>
</protein>
<dbReference type="SUPFAM" id="SSF55931">
    <property type="entry name" value="Glutamine synthetase/guanido kinase"/>
    <property type="match status" value="1"/>
</dbReference>
<accession>A0A9D1KLW0</accession>
<dbReference type="AlphaFoldDB" id="A0A9D1KLW0"/>
<organism evidence="2 3">
    <name type="scientific">Candidatus Avipropionibacterium avicola</name>
    <dbReference type="NCBI Taxonomy" id="2840701"/>
    <lineage>
        <taxon>Bacteria</taxon>
        <taxon>Bacillati</taxon>
        <taxon>Actinomycetota</taxon>
        <taxon>Actinomycetes</taxon>
        <taxon>Propionibacteriales</taxon>
        <taxon>Propionibacteriaceae</taxon>
        <taxon>Propionibacteriaceae incertae sedis</taxon>
        <taxon>Candidatus Avipropionibacterium</taxon>
    </lineage>
</organism>
<dbReference type="GO" id="GO:0016879">
    <property type="term" value="F:ligase activity, forming carbon-nitrogen bonds"/>
    <property type="evidence" value="ECO:0007669"/>
    <property type="project" value="TreeGrafter"/>
</dbReference>
<evidence type="ECO:0000256" key="1">
    <source>
        <dbReference type="ARBA" id="ARBA00048819"/>
    </source>
</evidence>
<evidence type="ECO:0000313" key="2">
    <source>
        <dbReference type="EMBL" id="HIT74821.1"/>
    </source>
</evidence>
<dbReference type="InterPro" id="IPR016602">
    <property type="entry name" value="UCP012666"/>
</dbReference>
<feature type="non-terminal residue" evidence="2">
    <location>
        <position position="1"/>
    </location>
</feature>
<dbReference type="InterPro" id="IPR014746">
    <property type="entry name" value="Gln_synth/guanido_kin_cat_dom"/>
</dbReference>
<dbReference type="InterPro" id="IPR050141">
    <property type="entry name" value="GCL_type2/YbdK_subfam"/>
</dbReference>
<dbReference type="Pfam" id="PF04107">
    <property type="entry name" value="GCS2"/>
    <property type="match status" value="1"/>
</dbReference>
<evidence type="ECO:0000313" key="3">
    <source>
        <dbReference type="Proteomes" id="UP000886842"/>
    </source>
</evidence>
<name>A0A9D1KLW0_9ACTN</name>
<reference evidence="2" key="1">
    <citation type="submission" date="2020-10" db="EMBL/GenBank/DDBJ databases">
        <authorList>
            <person name="Gilroy R."/>
        </authorList>
    </citation>
    <scope>NUCLEOTIDE SEQUENCE</scope>
    <source>
        <strain evidence="2">ChiGjej1B1-24693</strain>
    </source>
</reference>
<gene>
    <name evidence="2" type="ORF">IAA98_04480</name>
</gene>
<dbReference type="InterPro" id="IPR006336">
    <property type="entry name" value="GCS2"/>
</dbReference>
<proteinExistence type="predicted"/>
<comment type="catalytic activity">
    <reaction evidence="1">
        <text>L-cysteine + L-glutamate + ATP = gamma-L-glutamyl-L-cysteine + ADP + phosphate + H(+)</text>
        <dbReference type="Rhea" id="RHEA:13285"/>
        <dbReference type="ChEBI" id="CHEBI:15378"/>
        <dbReference type="ChEBI" id="CHEBI:29985"/>
        <dbReference type="ChEBI" id="CHEBI:30616"/>
        <dbReference type="ChEBI" id="CHEBI:35235"/>
        <dbReference type="ChEBI" id="CHEBI:43474"/>
        <dbReference type="ChEBI" id="CHEBI:58173"/>
        <dbReference type="ChEBI" id="CHEBI:456216"/>
        <dbReference type="EC" id="6.3.2.2"/>
    </reaction>
</comment>
<dbReference type="PANTHER" id="PTHR36510">
    <property type="entry name" value="GLUTAMATE--CYSTEINE LIGASE 2-RELATED"/>
    <property type="match status" value="1"/>
</dbReference>
<dbReference type="PIRSF" id="PIRSF012666">
    <property type="entry name" value="UCP012666"/>
    <property type="match status" value="1"/>
</dbReference>
<comment type="caution">
    <text evidence="2">The sequence shown here is derived from an EMBL/GenBank/DDBJ whole genome shotgun (WGS) entry which is preliminary data.</text>
</comment>
<dbReference type="Proteomes" id="UP000886842">
    <property type="component" value="Unassembled WGS sequence"/>
</dbReference>
<sequence length="445" mass="48760">GLEVELNLVDAELQPAMNNAAVLEAIADPTFVPELGRFNIEINVPPRRLTEGVLSGFETEVRQRLNHAVERMAAVDTDLALIGILPTLTPGHVTAAALSENPRYGLLDSQILAARGEDIEINIDGVEQLRMTTDTIMPEAACTSTQIHLQVSPGDFAGYWNASQAIAGVEVAVGANSPYLFGTLLCAESRIPLFQQATDTRPEELKVQGVRPRVWFGERWITSIFDLFEENSRYFTALLPIVDDEDPAEVLEDGGVPELAELVLHNGTIYRWNRPIYAVTDGRPHLRVENRVLPGGPTVVDTMASVAFHAGLVRALASQDRAVWSQMSYSAAKENFDAGVARGLQTRVYWPGVGMVPVTELVVRKLLPMAADGLAEWGVPADEAGRYLDIIEQRCLRGRNGATWQTAHVGARESRGASRADALPAMLGEYLQRMHSNEPVHTWEV</sequence>
<dbReference type="EMBL" id="DVLP01000133">
    <property type="protein sequence ID" value="HIT74821.1"/>
    <property type="molecule type" value="Genomic_DNA"/>
</dbReference>
<keyword evidence="2" id="KW-0436">Ligase</keyword>